<dbReference type="OrthoDB" id="9802815at2"/>
<gene>
    <name evidence="5" type="primary">fmt</name>
    <name evidence="8" type="ORF">EF514_05435</name>
</gene>
<comment type="similarity">
    <text evidence="1 5">Belongs to the Fmt family.</text>
</comment>
<evidence type="ECO:0000313" key="8">
    <source>
        <dbReference type="EMBL" id="RVU54763.1"/>
    </source>
</evidence>
<keyword evidence="9" id="KW-1185">Reference proteome</keyword>
<dbReference type="CDD" id="cd08704">
    <property type="entry name" value="Met_tRNA_FMT_C"/>
    <property type="match status" value="1"/>
</dbReference>
<sequence>MKIVFFGTPEISVPILEILNEKYKLSLVVTQQDRKKGRGKKLLPPPVKEKALELGIEVFQPENINSQEAIEILKGQEADLFVVIAFGQILKEEVLNIPKLYAINIHASCLPKLRGAAPINRAIIQGHATSGVSIMKMERGLDTGDVALCEEIDISNLNAEELSEKISELGSKLIVEFIENLKAGKVRFDKQDSDLATYADKIDKFTGYIDFETMDTKTICNLVRGLYKKPAASTTYKGERFKILKAEPVDTDVKAGLGEIIEVNKSLVVKTLDGALSILEVQFPGKRIMTIEEHLAGNEFVKGELLGG</sequence>
<feature type="domain" description="Formyl transferase N-terminal" evidence="6">
    <location>
        <begin position="1"/>
        <end position="177"/>
    </location>
</feature>
<organism evidence="8 9">
    <name type="scientific">Anaerosphaera multitolerans</name>
    <dbReference type="NCBI Taxonomy" id="2487351"/>
    <lineage>
        <taxon>Bacteria</taxon>
        <taxon>Bacillati</taxon>
        <taxon>Bacillota</taxon>
        <taxon>Tissierellia</taxon>
        <taxon>Tissierellales</taxon>
        <taxon>Peptoniphilaceae</taxon>
        <taxon>Anaerosphaera</taxon>
    </lineage>
</organism>
<dbReference type="EC" id="2.1.2.9" evidence="2 5"/>
<dbReference type="InterPro" id="IPR044135">
    <property type="entry name" value="Met-tRNA-FMT_C"/>
</dbReference>
<dbReference type="PANTHER" id="PTHR11138">
    <property type="entry name" value="METHIONYL-TRNA FORMYLTRANSFERASE"/>
    <property type="match status" value="1"/>
</dbReference>
<dbReference type="SUPFAM" id="SSF50486">
    <property type="entry name" value="FMT C-terminal domain-like"/>
    <property type="match status" value="1"/>
</dbReference>
<keyword evidence="3 5" id="KW-0808">Transferase</keyword>
<feature type="domain" description="Formyl transferase C-terminal" evidence="7">
    <location>
        <begin position="201"/>
        <end position="298"/>
    </location>
</feature>
<dbReference type="InterPro" id="IPR041711">
    <property type="entry name" value="Met-tRNA-FMT_N"/>
</dbReference>
<dbReference type="HAMAP" id="MF_00182">
    <property type="entry name" value="Formyl_trans"/>
    <property type="match status" value="1"/>
</dbReference>
<dbReference type="InterPro" id="IPR005793">
    <property type="entry name" value="Formyl_trans_C"/>
</dbReference>
<dbReference type="Pfam" id="PF00551">
    <property type="entry name" value="Formyl_trans_N"/>
    <property type="match status" value="1"/>
</dbReference>
<name>A0A437S6V2_9FIRM</name>
<dbReference type="SUPFAM" id="SSF53328">
    <property type="entry name" value="Formyltransferase"/>
    <property type="match status" value="1"/>
</dbReference>
<comment type="catalytic activity">
    <reaction evidence="5">
        <text>L-methionyl-tRNA(fMet) + (6R)-10-formyltetrahydrofolate = N-formyl-L-methionyl-tRNA(fMet) + (6S)-5,6,7,8-tetrahydrofolate + H(+)</text>
        <dbReference type="Rhea" id="RHEA:24380"/>
        <dbReference type="Rhea" id="RHEA-COMP:9952"/>
        <dbReference type="Rhea" id="RHEA-COMP:9953"/>
        <dbReference type="ChEBI" id="CHEBI:15378"/>
        <dbReference type="ChEBI" id="CHEBI:57453"/>
        <dbReference type="ChEBI" id="CHEBI:78530"/>
        <dbReference type="ChEBI" id="CHEBI:78844"/>
        <dbReference type="ChEBI" id="CHEBI:195366"/>
        <dbReference type="EC" id="2.1.2.9"/>
    </reaction>
</comment>
<dbReference type="InterPro" id="IPR002376">
    <property type="entry name" value="Formyl_transf_N"/>
</dbReference>
<dbReference type="CDD" id="cd08646">
    <property type="entry name" value="FMT_core_Met-tRNA-FMT_N"/>
    <property type="match status" value="1"/>
</dbReference>
<comment type="caution">
    <text evidence="8">The sequence shown here is derived from an EMBL/GenBank/DDBJ whole genome shotgun (WGS) entry which is preliminary data.</text>
</comment>
<feature type="binding site" evidence="5">
    <location>
        <begin position="108"/>
        <end position="111"/>
    </location>
    <ligand>
        <name>(6S)-5,6,7,8-tetrahydrofolate</name>
        <dbReference type="ChEBI" id="CHEBI:57453"/>
    </ligand>
</feature>
<dbReference type="Pfam" id="PF02911">
    <property type="entry name" value="Formyl_trans_C"/>
    <property type="match status" value="1"/>
</dbReference>
<accession>A0A437S6V2</accession>
<dbReference type="InterPro" id="IPR036477">
    <property type="entry name" value="Formyl_transf_N_sf"/>
</dbReference>
<dbReference type="AlphaFoldDB" id="A0A437S6V2"/>
<evidence type="ECO:0000256" key="2">
    <source>
        <dbReference type="ARBA" id="ARBA00012261"/>
    </source>
</evidence>
<reference evidence="8 9" key="1">
    <citation type="submission" date="2018-11" db="EMBL/GenBank/DDBJ databases">
        <title>Genome sequencing and assembly of Anaerosphaera sp. nov., GS7-6-2.</title>
        <authorList>
            <person name="Rettenmaier R."/>
            <person name="Liebl W."/>
            <person name="Zverlov V."/>
        </authorList>
    </citation>
    <scope>NUCLEOTIDE SEQUENCE [LARGE SCALE GENOMIC DNA]</scope>
    <source>
        <strain evidence="8 9">GS7-6-2</strain>
    </source>
</reference>
<proteinExistence type="inferred from homology"/>
<dbReference type="Proteomes" id="UP000288812">
    <property type="component" value="Unassembled WGS sequence"/>
</dbReference>
<dbReference type="InterPro" id="IPR005794">
    <property type="entry name" value="Fmt"/>
</dbReference>
<dbReference type="GO" id="GO:0005829">
    <property type="term" value="C:cytosol"/>
    <property type="evidence" value="ECO:0007669"/>
    <property type="project" value="TreeGrafter"/>
</dbReference>
<evidence type="ECO:0000259" key="6">
    <source>
        <dbReference type="Pfam" id="PF00551"/>
    </source>
</evidence>
<evidence type="ECO:0000259" key="7">
    <source>
        <dbReference type="Pfam" id="PF02911"/>
    </source>
</evidence>
<evidence type="ECO:0000313" key="9">
    <source>
        <dbReference type="Proteomes" id="UP000288812"/>
    </source>
</evidence>
<dbReference type="Gene3D" id="3.40.50.12230">
    <property type="match status" value="1"/>
</dbReference>
<dbReference type="PANTHER" id="PTHR11138:SF5">
    <property type="entry name" value="METHIONYL-TRNA FORMYLTRANSFERASE, MITOCHONDRIAL"/>
    <property type="match status" value="1"/>
</dbReference>
<evidence type="ECO:0000256" key="4">
    <source>
        <dbReference type="ARBA" id="ARBA00022917"/>
    </source>
</evidence>
<dbReference type="NCBIfam" id="TIGR00460">
    <property type="entry name" value="fmt"/>
    <property type="match status" value="1"/>
</dbReference>
<dbReference type="InterPro" id="IPR011034">
    <property type="entry name" value="Formyl_transferase-like_C_sf"/>
</dbReference>
<protein>
    <recommendedName>
        <fullName evidence="2 5">Methionyl-tRNA formyltransferase</fullName>
        <ecNumber evidence="2 5">2.1.2.9</ecNumber>
    </recommendedName>
</protein>
<comment type="function">
    <text evidence="5">Attaches a formyl group to the free amino group of methionyl-tRNA(fMet). The formyl group appears to play a dual role in the initiator identity of N-formylmethionyl-tRNA by promoting its recognition by IF2 and preventing the misappropriation of this tRNA by the elongation apparatus.</text>
</comment>
<evidence type="ECO:0000256" key="5">
    <source>
        <dbReference type="HAMAP-Rule" id="MF_00182"/>
    </source>
</evidence>
<evidence type="ECO:0000256" key="1">
    <source>
        <dbReference type="ARBA" id="ARBA00010699"/>
    </source>
</evidence>
<dbReference type="EMBL" id="RLIH01000006">
    <property type="protein sequence ID" value="RVU54763.1"/>
    <property type="molecule type" value="Genomic_DNA"/>
</dbReference>
<dbReference type="GO" id="GO:0004479">
    <property type="term" value="F:methionyl-tRNA formyltransferase activity"/>
    <property type="evidence" value="ECO:0007669"/>
    <property type="project" value="UniProtKB-UniRule"/>
</dbReference>
<keyword evidence="4 5" id="KW-0648">Protein biosynthesis</keyword>
<evidence type="ECO:0000256" key="3">
    <source>
        <dbReference type="ARBA" id="ARBA00022679"/>
    </source>
</evidence>